<name>A0A0L0MY79_TOLOC</name>
<proteinExistence type="predicted"/>
<comment type="caution">
    <text evidence="1">The sequence shown here is derived from an EMBL/GenBank/DDBJ whole genome shotgun (WGS) entry which is preliminary data.</text>
</comment>
<evidence type="ECO:0000313" key="2">
    <source>
        <dbReference type="Proteomes" id="UP000036947"/>
    </source>
</evidence>
<dbReference type="STRING" id="1163406.A0A0L0MY79"/>
<gene>
    <name evidence="1" type="ORF">TOPH_08602</name>
</gene>
<dbReference type="EMBL" id="LFRF01000049">
    <property type="protein sequence ID" value="KND86749.1"/>
    <property type="molecule type" value="Genomic_DNA"/>
</dbReference>
<organism evidence="1 2">
    <name type="scientific">Tolypocladium ophioglossoides (strain CBS 100239)</name>
    <name type="common">Snaketongue truffleclub</name>
    <name type="synonym">Elaphocordyceps ophioglossoides</name>
    <dbReference type="NCBI Taxonomy" id="1163406"/>
    <lineage>
        <taxon>Eukaryota</taxon>
        <taxon>Fungi</taxon>
        <taxon>Dikarya</taxon>
        <taxon>Ascomycota</taxon>
        <taxon>Pezizomycotina</taxon>
        <taxon>Sordariomycetes</taxon>
        <taxon>Hypocreomycetidae</taxon>
        <taxon>Hypocreales</taxon>
        <taxon>Ophiocordycipitaceae</taxon>
        <taxon>Tolypocladium</taxon>
    </lineage>
</organism>
<evidence type="ECO:0000313" key="1">
    <source>
        <dbReference type="EMBL" id="KND86749.1"/>
    </source>
</evidence>
<protein>
    <submittedName>
        <fullName evidence="1">Uncharacterized protein</fullName>
    </submittedName>
</protein>
<dbReference type="Proteomes" id="UP000036947">
    <property type="component" value="Unassembled WGS sequence"/>
</dbReference>
<dbReference type="OrthoDB" id="4924482at2759"/>
<sequence length="118" mass="13230">MGNKRRVVVTVHHRDELSLGNNRDRLGYEAFHWGILCNAYDVSDGATIDPDTWQDLNPSREWYFRPKHGVDPVRSGRLLGRIIIGKVPKNITDADIKALLADVPLPAQNATPQQSCVT</sequence>
<reference evidence="1 2" key="1">
    <citation type="journal article" date="2015" name="BMC Genomics">
        <title>The genome of the truffle-parasite Tolypocladium ophioglossoides and the evolution of antifungal peptaibiotics.</title>
        <authorList>
            <person name="Quandt C.A."/>
            <person name="Bushley K.E."/>
            <person name="Spatafora J.W."/>
        </authorList>
    </citation>
    <scope>NUCLEOTIDE SEQUENCE [LARGE SCALE GENOMIC DNA]</scope>
    <source>
        <strain evidence="1 2">CBS 100239</strain>
    </source>
</reference>
<dbReference type="AlphaFoldDB" id="A0A0L0MY79"/>
<keyword evidence="2" id="KW-1185">Reference proteome</keyword>
<accession>A0A0L0MY79</accession>